<feature type="compositionally biased region" description="Polar residues" evidence="6">
    <location>
        <begin position="469"/>
        <end position="480"/>
    </location>
</feature>
<keyword evidence="5 7" id="KW-0472">Membrane</keyword>
<evidence type="ECO:0000313" key="9">
    <source>
        <dbReference type="Proteomes" id="UP000238164"/>
    </source>
</evidence>
<reference evidence="8 9" key="1">
    <citation type="submission" date="2018-02" db="EMBL/GenBank/DDBJ databases">
        <authorList>
            <person name="Cohen D.B."/>
            <person name="Kent A.D."/>
        </authorList>
    </citation>
    <scope>NUCLEOTIDE SEQUENCE [LARGE SCALE GENOMIC DNA]</scope>
    <source>
        <strain evidence="8">1</strain>
    </source>
</reference>
<evidence type="ECO:0000256" key="4">
    <source>
        <dbReference type="ARBA" id="ARBA00022989"/>
    </source>
</evidence>
<feature type="transmembrane region" description="Helical" evidence="7">
    <location>
        <begin position="135"/>
        <end position="153"/>
    </location>
</feature>
<protein>
    <submittedName>
        <fullName evidence="8">Uncharacterized FtsW-like protein</fullName>
    </submittedName>
</protein>
<feature type="transmembrane region" description="Helical" evidence="7">
    <location>
        <begin position="405"/>
        <end position="426"/>
    </location>
</feature>
<dbReference type="KEGG" id="mgg:MPLG2_2686"/>
<sequence>MGEVVVFRKRRGVELVMLILAMGLGVGAFVLTNLNLYEALPDRWWWGVGAYVAIGLAAHLVIRWRTPYADPLLFPLVYLLNGLGLAMIYRLDQASSPVMHSAELQLTWTAIAVAVFVLVLVLLRDHAVLQRFPYLTFLAGMIVLLMPLLPVIGFENHGARIWIKIGPYSFQPAELAKIVLTVAFASYLVEKKDVLALAGARFAGIDLPRARDLGPIIIMWLTSLAVLIYQKDLGTSLLFFGLFVMMLYVATERPSWPILGTLLFGIGAFLGWRFYGHVQTRVNAWLDPFSDWDQNYQIIQGQFGMAWGGLFGTGWGLGRPNLTPLAKNDFIAAALGEEIGVAGLMAIIVLYGVIAMRGLRAALTARDPFSKLLAAGLSFVFALQVLAIIGGVTRLLPLTGLTTPFVSQGGSSLVANYAMMALLIVVTHRVRMPQAQTNEPLQSLAHDTTQVIAVPSRPDAAATDPRTALTPSQSPSSADEPTQAVPVGADPSGTGDELTQALPTGSPDAEPTQAIPSGTAQTWNPDDTNPQGRLP</sequence>
<dbReference type="AlphaFoldDB" id="A0A2N9JIX2"/>
<dbReference type="RefSeq" id="WP_105186397.1">
    <property type="nucleotide sequence ID" value="NZ_BAAAGO010000031.1"/>
</dbReference>
<gene>
    <name evidence="8" type="primary">rodA</name>
    <name evidence="8" type="ORF">MPLG2_2686</name>
</gene>
<keyword evidence="2 7" id="KW-0812">Transmembrane</keyword>
<dbReference type="PANTHER" id="PTHR30474:SF3">
    <property type="entry name" value="PEPTIDOGLYCAN GLYCOSYLTRANSFERASE RODA"/>
    <property type="match status" value="1"/>
</dbReference>
<dbReference type="GO" id="GO:0015648">
    <property type="term" value="F:lipid-linked peptidoglycan transporter activity"/>
    <property type="evidence" value="ECO:0007669"/>
    <property type="project" value="TreeGrafter"/>
</dbReference>
<feature type="compositionally biased region" description="Polar residues" evidence="6">
    <location>
        <begin position="514"/>
        <end position="535"/>
    </location>
</feature>
<feature type="transmembrane region" description="Helical" evidence="7">
    <location>
        <begin position="44"/>
        <end position="61"/>
    </location>
</feature>
<dbReference type="EMBL" id="LT985188">
    <property type="protein sequence ID" value="SPD87716.1"/>
    <property type="molecule type" value="Genomic_DNA"/>
</dbReference>
<dbReference type="Proteomes" id="UP000238164">
    <property type="component" value="Chromosome 1"/>
</dbReference>
<feature type="transmembrane region" description="Helical" evidence="7">
    <location>
        <begin position="73"/>
        <end position="91"/>
    </location>
</feature>
<evidence type="ECO:0000256" key="2">
    <source>
        <dbReference type="ARBA" id="ARBA00022692"/>
    </source>
</evidence>
<evidence type="ECO:0000256" key="3">
    <source>
        <dbReference type="ARBA" id="ARBA00022960"/>
    </source>
</evidence>
<name>A0A2N9JIX2_9ACTN</name>
<evidence type="ECO:0000313" key="8">
    <source>
        <dbReference type="EMBL" id="SPD87716.1"/>
    </source>
</evidence>
<evidence type="ECO:0000256" key="5">
    <source>
        <dbReference type="ARBA" id="ARBA00023136"/>
    </source>
</evidence>
<dbReference type="GO" id="GO:0005886">
    <property type="term" value="C:plasma membrane"/>
    <property type="evidence" value="ECO:0007669"/>
    <property type="project" value="TreeGrafter"/>
</dbReference>
<feature type="transmembrane region" description="Helical" evidence="7">
    <location>
        <begin position="258"/>
        <end position="275"/>
    </location>
</feature>
<dbReference type="PANTHER" id="PTHR30474">
    <property type="entry name" value="CELL CYCLE PROTEIN"/>
    <property type="match status" value="1"/>
</dbReference>
<evidence type="ECO:0000256" key="7">
    <source>
        <dbReference type="SAM" id="Phobius"/>
    </source>
</evidence>
<feature type="transmembrane region" description="Helical" evidence="7">
    <location>
        <begin position="330"/>
        <end position="351"/>
    </location>
</feature>
<dbReference type="GO" id="GO:0008360">
    <property type="term" value="P:regulation of cell shape"/>
    <property type="evidence" value="ECO:0007669"/>
    <property type="project" value="UniProtKB-KW"/>
</dbReference>
<proteinExistence type="predicted"/>
<feature type="transmembrane region" description="Helical" evidence="7">
    <location>
        <begin position="235"/>
        <end position="251"/>
    </location>
</feature>
<feature type="transmembrane region" description="Helical" evidence="7">
    <location>
        <begin position="210"/>
        <end position="229"/>
    </location>
</feature>
<dbReference type="GO" id="GO:0051301">
    <property type="term" value="P:cell division"/>
    <property type="evidence" value="ECO:0007669"/>
    <property type="project" value="InterPro"/>
</dbReference>
<dbReference type="InterPro" id="IPR001182">
    <property type="entry name" value="FtsW/RodA"/>
</dbReference>
<feature type="transmembrane region" description="Helical" evidence="7">
    <location>
        <begin position="372"/>
        <end position="393"/>
    </location>
</feature>
<dbReference type="Pfam" id="PF01098">
    <property type="entry name" value="FTSW_RODA_SPOVE"/>
    <property type="match status" value="1"/>
</dbReference>
<keyword evidence="3" id="KW-0133">Cell shape</keyword>
<dbReference type="OrthoDB" id="9812661at2"/>
<accession>A0A2N9JIX2</accession>
<dbReference type="GO" id="GO:0032153">
    <property type="term" value="C:cell division site"/>
    <property type="evidence" value="ECO:0007669"/>
    <property type="project" value="TreeGrafter"/>
</dbReference>
<feature type="transmembrane region" description="Helical" evidence="7">
    <location>
        <begin position="12"/>
        <end position="32"/>
    </location>
</feature>
<organism evidence="8 9">
    <name type="scientific">Micropruina glycogenica</name>
    <dbReference type="NCBI Taxonomy" id="75385"/>
    <lineage>
        <taxon>Bacteria</taxon>
        <taxon>Bacillati</taxon>
        <taxon>Actinomycetota</taxon>
        <taxon>Actinomycetes</taxon>
        <taxon>Propionibacteriales</taxon>
        <taxon>Nocardioidaceae</taxon>
        <taxon>Micropruina</taxon>
    </lineage>
</organism>
<evidence type="ECO:0000256" key="6">
    <source>
        <dbReference type="SAM" id="MobiDB-lite"/>
    </source>
</evidence>
<feature type="region of interest" description="Disordered" evidence="6">
    <location>
        <begin position="456"/>
        <end position="535"/>
    </location>
</feature>
<keyword evidence="4 7" id="KW-1133">Transmembrane helix</keyword>
<keyword evidence="9" id="KW-1185">Reference proteome</keyword>
<evidence type="ECO:0000256" key="1">
    <source>
        <dbReference type="ARBA" id="ARBA00004141"/>
    </source>
</evidence>
<feature type="transmembrane region" description="Helical" evidence="7">
    <location>
        <begin position="106"/>
        <end position="123"/>
    </location>
</feature>
<comment type="subcellular location">
    <subcellularLocation>
        <location evidence="1">Membrane</location>
        <topology evidence="1">Multi-pass membrane protein</topology>
    </subcellularLocation>
</comment>